<protein>
    <recommendedName>
        <fullName evidence="2">DUF4139 domain-containing protein</fullName>
    </recommendedName>
</protein>
<sequence length="521" mass="59650">MRLKKTVWIFAFLISTLSGVLISYAAEIRIEKVLLSPQSATIWGTAYVTVEEDGKDPYFELTLPPQTKPDTLSLKVEQPSGLIVTDLSYELLEKRDEENLKLLAEKIKDLEKEIDLLQAEADINSRLIDTWLGWAQKADSSGNFIAVMEETGKRVKELQASRIRTIHDVELKKRELKRLKETYENLAGSVNRSWRFKCRVSSKSNYSLKPGTQLRVAYSFLFSDAGWKAVYLINGEPARDRLTLTWLAEVWQKSGIDWRDVDLMLATTEPVFNLEPPELPPWNIRPLELPPRSAGSFKLMAVPEKTELPAEAGIKHEKKSGFAVYHVGKRTVRAGTGERIMIENFSWDTDFKYLLRPYVSPWSFIRGKVSLKESVTLPGGNGLYFLDGVFVKSAPFSFHGLEKVFYFGPDRLVTGDLVLKKRETGKEGLIKEKKTYSWEWQFIIRNNHEYPVDLVLEERKPIATDERITVKIEEMTESPQSDPGNPNVWVWNINMPPHHEKILKFAVTVLTPEDMSVDPGW</sequence>
<evidence type="ECO:0000313" key="3">
    <source>
        <dbReference type="EMBL" id="SFM72019.1"/>
    </source>
</evidence>
<dbReference type="InterPro" id="IPR037291">
    <property type="entry name" value="DUF4139"/>
</dbReference>
<dbReference type="AlphaFoldDB" id="A0A1I4T5Q9"/>
<dbReference type="Proteomes" id="UP000199611">
    <property type="component" value="Unassembled WGS sequence"/>
</dbReference>
<accession>A0A1I4T5Q9</accession>
<organism evidence="3 4">
    <name type="scientific">Thermodesulforhabdus norvegica</name>
    <dbReference type="NCBI Taxonomy" id="39841"/>
    <lineage>
        <taxon>Bacteria</taxon>
        <taxon>Pseudomonadati</taxon>
        <taxon>Thermodesulfobacteriota</taxon>
        <taxon>Syntrophobacteria</taxon>
        <taxon>Syntrophobacterales</taxon>
        <taxon>Thermodesulforhabdaceae</taxon>
        <taxon>Thermodesulforhabdus</taxon>
    </lineage>
</organism>
<dbReference type="InterPro" id="IPR011935">
    <property type="entry name" value="CHP02231"/>
</dbReference>
<dbReference type="PANTHER" id="PTHR31005:SF8">
    <property type="entry name" value="DUF4139 DOMAIN-CONTAINING PROTEIN"/>
    <property type="match status" value="1"/>
</dbReference>
<dbReference type="OrthoDB" id="5449693at2"/>
<evidence type="ECO:0000313" key="4">
    <source>
        <dbReference type="Proteomes" id="UP000199611"/>
    </source>
</evidence>
<proteinExistence type="predicted"/>
<name>A0A1I4T5Q9_9BACT</name>
<feature type="coiled-coil region" evidence="1">
    <location>
        <begin position="93"/>
        <end position="127"/>
    </location>
</feature>
<evidence type="ECO:0000256" key="1">
    <source>
        <dbReference type="SAM" id="Coils"/>
    </source>
</evidence>
<dbReference type="STRING" id="39841.SAMN05660836_01243"/>
<gene>
    <name evidence="3" type="ORF">SAMN05660836_01243</name>
</gene>
<dbReference type="Pfam" id="PF13598">
    <property type="entry name" value="DUF4139"/>
    <property type="match status" value="1"/>
</dbReference>
<dbReference type="PANTHER" id="PTHR31005">
    <property type="entry name" value="DUF4139 DOMAIN-CONTAINING PROTEIN"/>
    <property type="match status" value="1"/>
</dbReference>
<keyword evidence="1" id="KW-0175">Coiled coil</keyword>
<evidence type="ECO:0000259" key="2">
    <source>
        <dbReference type="Pfam" id="PF13598"/>
    </source>
</evidence>
<keyword evidence="4" id="KW-1185">Reference proteome</keyword>
<dbReference type="EMBL" id="FOUU01000003">
    <property type="protein sequence ID" value="SFM72019.1"/>
    <property type="molecule type" value="Genomic_DNA"/>
</dbReference>
<dbReference type="RefSeq" id="WP_093394310.1">
    <property type="nucleotide sequence ID" value="NZ_FOUU01000003.1"/>
</dbReference>
<feature type="domain" description="DUF4139" evidence="2">
    <location>
        <begin position="217"/>
        <end position="512"/>
    </location>
</feature>
<reference evidence="3 4" key="1">
    <citation type="submission" date="2016-10" db="EMBL/GenBank/DDBJ databases">
        <authorList>
            <person name="de Groot N.N."/>
        </authorList>
    </citation>
    <scope>NUCLEOTIDE SEQUENCE [LARGE SCALE GENOMIC DNA]</scope>
    <source>
        <strain evidence="3 4">DSM 9990</strain>
    </source>
</reference>